<dbReference type="InterPro" id="IPR051607">
    <property type="entry name" value="Metallo-dep_hydrolases"/>
</dbReference>
<evidence type="ECO:0000256" key="1">
    <source>
        <dbReference type="ARBA" id="ARBA00001947"/>
    </source>
</evidence>
<comment type="cofactor">
    <cofactor evidence="1">
        <name>Zn(2+)</name>
        <dbReference type="ChEBI" id="CHEBI:29105"/>
    </cofactor>
</comment>
<dbReference type="GO" id="GO:0008270">
    <property type="term" value="F:zinc ion binding"/>
    <property type="evidence" value="ECO:0007669"/>
    <property type="project" value="TreeGrafter"/>
</dbReference>
<dbReference type="PANTHER" id="PTHR11271:SF6">
    <property type="entry name" value="GUANINE DEAMINASE"/>
    <property type="match status" value="1"/>
</dbReference>
<reference evidence="7 8" key="2">
    <citation type="journal article" date="2012" name="Open Biol.">
        <title>Characteristics of nucleosomes and linker DNA regions on the genome of the basidiomycete Mixia osmundae revealed by mono- and dinucleosome mapping.</title>
        <authorList>
            <person name="Nishida H."/>
            <person name="Kondo S."/>
            <person name="Matsumoto T."/>
            <person name="Suzuki Y."/>
            <person name="Yoshikawa H."/>
            <person name="Taylor T.D."/>
            <person name="Sugiyama J."/>
        </authorList>
    </citation>
    <scope>NUCLEOTIDE SEQUENCE [LARGE SCALE GENOMIC DNA]</scope>
    <source>
        <strain evidence="8">CBS 9802 / IAM 14324 / JCM 22182 / KY 12970</strain>
    </source>
</reference>
<reference evidence="7 8" key="1">
    <citation type="journal article" date="2011" name="J. Gen. Appl. Microbiol.">
        <title>Draft genome sequencing of the enigmatic basidiomycete Mixia osmundae.</title>
        <authorList>
            <person name="Nishida H."/>
            <person name="Nagatsuka Y."/>
            <person name="Sugiyama J."/>
        </authorList>
    </citation>
    <scope>NUCLEOTIDE SEQUENCE [LARGE SCALE GENOMIC DNA]</scope>
    <source>
        <strain evidence="8">CBS 9802 / IAM 14324 / JCM 22182 / KY 12970</strain>
    </source>
</reference>
<evidence type="ECO:0000259" key="6">
    <source>
        <dbReference type="Pfam" id="PF01979"/>
    </source>
</evidence>
<evidence type="ECO:0000256" key="2">
    <source>
        <dbReference type="ARBA" id="ARBA00022723"/>
    </source>
</evidence>
<dbReference type="EMBL" id="BABT02000153">
    <property type="protein sequence ID" value="GAA98493.1"/>
    <property type="molecule type" value="Genomic_DNA"/>
</dbReference>
<feature type="compositionally biased region" description="Basic and acidic residues" evidence="5">
    <location>
        <begin position="402"/>
        <end position="411"/>
    </location>
</feature>
<feature type="region of interest" description="Disordered" evidence="5">
    <location>
        <begin position="397"/>
        <end position="443"/>
    </location>
</feature>
<evidence type="ECO:0000313" key="7">
    <source>
        <dbReference type="EMBL" id="GAA98493.1"/>
    </source>
</evidence>
<proteinExistence type="predicted"/>
<organism evidence="7 8">
    <name type="scientific">Mixia osmundae (strain CBS 9802 / IAM 14324 / JCM 22182 / KY 12970)</name>
    <dbReference type="NCBI Taxonomy" id="764103"/>
    <lineage>
        <taxon>Eukaryota</taxon>
        <taxon>Fungi</taxon>
        <taxon>Dikarya</taxon>
        <taxon>Basidiomycota</taxon>
        <taxon>Pucciniomycotina</taxon>
        <taxon>Mixiomycetes</taxon>
        <taxon>Mixiales</taxon>
        <taxon>Mixiaceae</taxon>
        <taxon>Mixia</taxon>
    </lineage>
</organism>
<dbReference type="eggNOG" id="KOG3968">
    <property type="taxonomic scope" value="Eukaryota"/>
</dbReference>
<evidence type="ECO:0000313" key="8">
    <source>
        <dbReference type="Proteomes" id="UP000009131"/>
    </source>
</evidence>
<feature type="compositionally biased region" description="Polar residues" evidence="5">
    <location>
        <begin position="632"/>
        <end position="646"/>
    </location>
</feature>
<feature type="region of interest" description="Disordered" evidence="5">
    <location>
        <begin position="722"/>
        <end position="750"/>
    </location>
</feature>
<dbReference type="SUPFAM" id="SSF51556">
    <property type="entry name" value="Metallo-dependent hydrolases"/>
    <property type="match status" value="1"/>
</dbReference>
<accession>G7E6N3</accession>
<keyword evidence="4" id="KW-0862">Zinc</keyword>
<dbReference type="GO" id="GO:0005829">
    <property type="term" value="C:cytosol"/>
    <property type="evidence" value="ECO:0007669"/>
    <property type="project" value="TreeGrafter"/>
</dbReference>
<evidence type="ECO:0000256" key="5">
    <source>
        <dbReference type="SAM" id="MobiDB-lite"/>
    </source>
</evidence>
<dbReference type="FunCoup" id="G7E6N3">
    <property type="interactions" value="233"/>
</dbReference>
<feature type="domain" description="Amidohydrolase-related" evidence="6">
    <location>
        <begin position="263"/>
        <end position="605"/>
    </location>
</feature>
<dbReference type="Gene3D" id="3.20.20.140">
    <property type="entry name" value="Metal-dependent hydrolases"/>
    <property type="match status" value="1"/>
</dbReference>
<name>G7E6N3_MIXOS</name>
<dbReference type="GO" id="GO:0046098">
    <property type="term" value="P:guanine metabolic process"/>
    <property type="evidence" value="ECO:0007669"/>
    <property type="project" value="TreeGrafter"/>
</dbReference>
<feature type="region of interest" description="Disordered" evidence="5">
    <location>
        <begin position="632"/>
        <end position="658"/>
    </location>
</feature>
<dbReference type="InterPro" id="IPR032466">
    <property type="entry name" value="Metal_Hydrolase"/>
</dbReference>
<dbReference type="AlphaFoldDB" id="G7E6N3"/>
<evidence type="ECO:0000256" key="3">
    <source>
        <dbReference type="ARBA" id="ARBA00022801"/>
    </source>
</evidence>
<sequence length="796" mass="87527">MATISPAVAARYNKGACAAVDVTTVSIFGSPDATTPTLEMSFCLNYRPKDGYYFAPFGSSKPQTIYTPVWLVEDLRGYHSEGFDVYGMDGRTPFTFAIYFFARGAAIEYTYIDHFNAQNTNFDTRNIHSKMSMNACVSDDDDEASSFWIEEDARPSVAYQPVSASTAGKSRRRRLYHYQAYQARASEQLSHCQPACVYYGTFVHSLDVLTLEYLKDTLLGVDEQGVISFVEQGVSREDVKSRITNKGSQWQDAKIVRLARGDFIVPGLVDTHTHAPQYVNLGLGQQHELLDWLEHITFPAERKFENPVYAQKAYEAVVTRVINSGTTTCAYYATLHLEASKRLANVCFEKGQRALIGKCCMDRNSPTWYREKSAAQSVEDTKRLVAHVRDMCYEASHPLDAPQERNHEVHRTSSISSNSSASSTSSHSSASSNGHHKHVTLSKSHRDARALVHAIVTPRFAISCSDALLASLQALLAQDKTLRVQTHLSESPAEISYTRELFPFADTYTHVYDHFGLLKNNTILAHCIHLDDAEMELIRAKGSGIAHCPSSNLNLRSGASRVAEMLSKGMKVGLGTDVSGGFGFGILTALREASVVSKVLAFSARDNVATTTKGRRGRSQTPKGEANIRVTSQTGRSTVEASSDKSVQVEVRTDEGEDIKATAEAADGPDFHPDFANRHLPLETLFYLATLGGAQVCAFDEQIGNFLVGKDFDALLVQTGQKEPDNVAPGDVSSAEDAIQTTPSPYPEGLNPAIFVEPDESIETLFEKFLFCGDDRNIGSVFVRGRCIGGARPLQR</sequence>
<dbReference type="Pfam" id="PF01979">
    <property type="entry name" value="Amidohydro_1"/>
    <property type="match status" value="1"/>
</dbReference>
<dbReference type="SUPFAM" id="SSF51338">
    <property type="entry name" value="Composite domain of metallo-dependent hydrolases"/>
    <property type="match status" value="1"/>
</dbReference>
<dbReference type="Gene3D" id="2.30.40.10">
    <property type="entry name" value="Urease, subunit C, domain 1"/>
    <property type="match status" value="1"/>
</dbReference>
<keyword evidence="3" id="KW-0378">Hydrolase</keyword>
<evidence type="ECO:0000256" key="4">
    <source>
        <dbReference type="ARBA" id="ARBA00022833"/>
    </source>
</evidence>
<dbReference type="OrthoDB" id="194468at2759"/>
<dbReference type="InterPro" id="IPR006680">
    <property type="entry name" value="Amidohydro-rel"/>
</dbReference>
<feature type="compositionally biased region" description="Low complexity" evidence="5">
    <location>
        <begin position="412"/>
        <end position="433"/>
    </location>
</feature>
<dbReference type="PANTHER" id="PTHR11271">
    <property type="entry name" value="GUANINE DEAMINASE"/>
    <property type="match status" value="1"/>
</dbReference>
<comment type="caution">
    <text evidence="7">The sequence shown here is derived from an EMBL/GenBank/DDBJ whole genome shotgun (WGS) entry which is preliminary data.</text>
</comment>
<dbReference type="HOGENOM" id="CLU_012358_0_0_1"/>
<dbReference type="GO" id="GO:0008892">
    <property type="term" value="F:guanine deaminase activity"/>
    <property type="evidence" value="ECO:0007669"/>
    <property type="project" value="TreeGrafter"/>
</dbReference>
<protein>
    <recommendedName>
        <fullName evidence="6">Amidohydrolase-related domain-containing protein</fullName>
    </recommendedName>
</protein>
<gene>
    <name evidence="7" type="primary">Mo05179</name>
    <name evidence="7" type="ORF">E5Q_05179</name>
</gene>
<dbReference type="InParanoid" id="G7E6N3"/>
<keyword evidence="2" id="KW-0479">Metal-binding</keyword>
<dbReference type="InterPro" id="IPR011059">
    <property type="entry name" value="Metal-dep_hydrolase_composite"/>
</dbReference>
<dbReference type="Proteomes" id="UP000009131">
    <property type="component" value="Unassembled WGS sequence"/>
</dbReference>
<dbReference type="STRING" id="764103.G7E6N3"/>
<keyword evidence="8" id="KW-1185">Reference proteome</keyword>